<proteinExistence type="predicted"/>
<evidence type="ECO:0000256" key="1">
    <source>
        <dbReference type="SAM" id="Coils"/>
    </source>
</evidence>
<evidence type="ECO:0000313" key="3">
    <source>
        <dbReference type="Proteomes" id="UP000245207"/>
    </source>
</evidence>
<name>A0A2U1PYD2_ARTAN</name>
<dbReference type="EMBL" id="PKPP01000601">
    <property type="protein sequence ID" value="PWA90781.1"/>
    <property type="molecule type" value="Genomic_DNA"/>
</dbReference>
<accession>A0A2U1PYD2</accession>
<dbReference type="Proteomes" id="UP000245207">
    <property type="component" value="Unassembled WGS sequence"/>
</dbReference>
<organism evidence="2 3">
    <name type="scientific">Artemisia annua</name>
    <name type="common">Sweet wormwood</name>
    <dbReference type="NCBI Taxonomy" id="35608"/>
    <lineage>
        <taxon>Eukaryota</taxon>
        <taxon>Viridiplantae</taxon>
        <taxon>Streptophyta</taxon>
        <taxon>Embryophyta</taxon>
        <taxon>Tracheophyta</taxon>
        <taxon>Spermatophyta</taxon>
        <taxon>Magnoliopsida</taxon>
        <taxon>eudicotyledons</taxon>
        <taxon>Gunneridae</taxon>
        <taxon>Pentapetalae</taxon>
        <taxon>asterids</taxon>
        <taxon>campanulids</taxon>
        <taxon>Asterales</taxon>
        <taxon>Asteraceae</taxon>
        <taxon>Asteroideae</taxon>
        <taxon>Anthemideae</taxon>
        <taxon>Artemisiinae</taxon>
        <taxon>Artemisia</taxon>
    </lineage>
</organism>
<keyword evidence="3" id="KW-1185">Reference proteome</keyword>
<gene>
    <name evidence="2" type="ORF">CTI12_AA094660</name>
</gene>
<sequence length="151" mass="17714">MAEILTRYQNYKMEKLKRVIAQERLAPQYRDVFTADELTEMIQRHLEQNNIRQLDITGLDQLVQQLNSFLQQVKIRKMELKMEVLKALQDQEMQLKKERKDMMDQIMAMDRINNDSDAAEPQPPVTGVQITCRIIISAPMEQGAQKTYTLS</sequence>
<protein>
    <submittedName>
        <fullName evidence="2">Transcription factor, K-box</fullName>
    </submittedName>
</protein>
<feature type="coiled-coil region" evidence="1">
    <location>
        <begin position="78"/>
        <end position="105"/>
    </location>
</feature>
<dbReference type="AlphaFoldDB" id="A0A2U1PYD2"/>
<dbReference type="OrthoDB" id="1898716at2759"/>
<evidence type="ECO:0000313" key="2">
    <source>
        <dbReference type="EMBL" id="PWA90781.1"/>
    </source>
</evidence>
<keyword evidence="1" id="KW-0175">Coiled coil</keyword>
<comment type="caution">
    <text evidence="2">The sequence shown here is derived from an EMBL/GenBank/DDBJ whole genome shotgun (WGS) entry which is preliminary data.</text>
</comment>
<reference evidence="2 3" key="1">
    <citation type="journal article" date="2018" name="Mol. Plant">
        <title>The genome of Artemisia annua provides insight into the evolution of Asteraceae family and artemisinin biosynthesis.</title>
        <authorList>
            <person name="Shen Q."/>
            <person name="Zhang L."/>
            <person name="Liao Z."/>
            <person name="Wang S."/>
            <person name="Yan T."/>
            <person name="Shi P."/>
            <person name="Liu M."/>
            <person name="Fu X."/>
            <person name="Pan Q."/>
            <person name="Wang Y."/>
            <person name="Lv Z."/>
            <person name="Lu X."/>
            <person name="Zhang F."/>
            <person name="Jiang W."/>
            <person name="Ma Y."/>
            <person name="Chen M."/>
            <person name="Hao X."/>
            <person name="Li L."/>
            <person name="Tang Y."/>
            <person name="Lv G."/>
            <person name="Zhou Y."/>
            <person name="Sun X."/>
            <person name="Brodelius P.E."/>
            <person name="Rose J.K.C."/>
            <person name="Tang K."/>
        </authorList>
    </citation>
    <scope>NUCLEOTIDE SEQUENCE [LARGE SCALE GENOMIC DNA]</scope>
    <source>
        <strain evidence="3">cv. Huhao1</strain>
        <tissue evidence="2">Leaf</tissue>
    </source>
</reference>